<evidence type="ECO:0000256" key="2">
    <source>
        <dbReference type="ARBA" id="ARBA00022692"/>
    </source>
</evidence>
<comment type="subcellular location">
    <subcellularLocation>
        <location evidence="1">Membrane</location>
        <topology evidence="1">Multi-pass membrane protein</topology>
    </subcellularLocation>
</comment>
<evidence type="ECO:0000256" key="3">
    <source>
        <dbReference type="ARBA" id="ARBA00022989"/>
    </source>
</evidence>
<dbReference type="Pfam" id="PF26158">
    <property type="entry name" value="Claudin_TMEM179-179B"/>
    <property type="match status" value="1"/>
</dbReference>
<dbReference type="InterPro" id="IPR029673">
    <property type="entry name" value="TMEM179"/>
</dbReference>
<gene>
    <name evidence="8" type="ORF">PYX00_007079</name>
</gene>
<proteinExistence type="inferred from homology"/>
<feature type="transmembrane region" description="Helical" evidence="7">
    <location>
        <begin position="102"/>
        <end position="129"/>
    </location>
</feature>
<protein>
    <recommendedName>
        <fullName evidence="9">Transmembrane protein 179</fullName>
    </recommendedName>
</protein>
<dbReference type="PANTHER" id="PTHR31872:SF4">
    <property type="entry name" value="TRANSMEMBRANE PROTEIN 179"/>
    <property type="match status" value="1"/>
</dbReference>
<name>A0AAW2HHQ2_9NEOP</name>
<keyword evidence="2 7" id="KW-0812">Transmembrane</keyword>
<reference evidence="8" key="1">
    <citation type="journal article" date="2024" name="Gigascience">
        <title>Chromosome-level genome of the poultry shaft louse Menopon gallinae provides insight into the host-switching and adaptive evolution of parasitic lice.</title>
        <authorList>
            <person name="Xu Y."/>
            <person name="Ma L."/>
            <person name="Liu S."/>
            <person name="Liang Y."/>
            <person name="Liu Q."/>
            <person name="He Z."/>
            <person name="Tian L."/>
            <person name="Duan Y."/>
            <person name="Cai W."/>
            <person name="Li H."/>
            <person name="Song F."/>
        </authorList>
    </citation>
    <scope>NUCLEOTIDE SEQUENCE</scope>
    <source>
        <strain evidence="8">Cailab_2023a</strain>
    </source>
</reference>
<dbReference type="InterPro" id="IPR059010">
    <property type="entry name" value="TMEM179-179B"/>
</dbReference>
<comment type="similarity">
    <text evidence="5">Belongs to the TMEM179 family.</text>
</comment>
<feature type="transmembrane region" description="Helical" evidence="7">
    <location>
        <begin position="12"/>
        <end position="31"/>
    </location>
</feature>
<organism evidence="8">
    <name type="scientific">Menopon gallinae</name>
    <name type="common">poultry shaft louse</name>
    <dbReference type="NCBI Taxonomy" id="328185"/>
    <lineage>
        <taxon>Eukaryota</taxon>
        <taxon>Metazoa</taxon>
        <taxon>Ecdysozoa</taxon>
        <taxon>Arthropoda</taxon>
        <taxon>Hexapoda</taxon>
        <taxon>Insecta</taxon>
        <taxon>Pterygota</taxon>
        <taxon>Neoptera</taxon>
        <taxon>Paraneoptera</taxon>
        <taxon>Psocodea</taxon>
        <taxon>Troctomorpha</taxon>
        <taxon>Phthiraptera</taxon>
        <taxon>Amblycera</taxon>
        <taxon>Menoponidae</taxon>
        <taxon>Menopon</taxon>
    </lineage>
</organism>
<evidence type="ECO:0000313" key="8">
    <source>
        <dbReference type="EMBL" id="KAL0269289.1"/>
    </source>
</evidence>
<evidence type="ECO:0000256" key="6">
    <source>
        <dbReference type="SAM" id="MobiDB-lite"/>
    </source>
</evidence>
<evidence type="ECO:0000256" key="4">
    <source>
        <dbReference type="ARBA" id="ARBA00023136"/>
    </source>
</evidence>
<feature type="compositionally biased region" description="Basic and acidic residues" evidence="6">
    <location>
        <begin position="220"/>
        <end position="233"/>
    </location>
</feature>
<keyword evidence="4 7" id="KW-0472">Membrane</keyword>
<dbReference type="EMBL" id="JARGDH010000004">
    <property type="protein sequence ID" value="KAL0269289.1"/>
    <property type="molecule type" value="Genomic_DNA"/>
</dbReference>
<evidence type="ECO:0000256" key="5">
    <source>
        <dbReference type="ARBA" id="ARBA00093776"/>
    </source>
</evidence>
<keyword evidence="3 7" id="KW-1133">Transmembrane helix</keyword>
<comment type="caution">
    <text evidence="8">The sequence shown here is derived from an EMBL/GenBank/DDBJ whole genome shotgun (WGS) entry which is preliminary data.</text>
</comment>
<feature type="region of interest" description="Disordered" evidence="6">
    <location>
        <begin position="215"/>
        <end position="239"/>
    </location>
</feature>
<feature type="transmembrane region" description="Helical" evidence="7">
    <location>
        <begin position="59"/>
        <end position="81"/>
    </location>
</feature>
<evidence type="ECO:0000256" key="7">
    <source>
        <dbReference type="SAM" id="Phobius"/>
    </source>
</evidence>
<evidence type="ECO:0008006" key="9">
    <source>
        <dbReference type="Google" id="ProtNLM"/>
    </source>
</evidence>
<accession>A0AAW2HHQ2</accession>
<dbReference type="AlphaFoldDB" id="A0AAW2HHQ2"/>
<sequence>MAINNVLLLSQLAGYVIALILSLCITVPMSLHQDEFKGHCLLFSTGKWDESNGQFTVKWASQAFCNYIIFVGVILFASSAFQMYRMSRFVYKGTDSTFLSAFFDVIGCLSLCIMTAAAALMVTLGFMTWCDDMLKRFPSCDLAAGNAIDKKDDIDTTGFYIEIGVAQFAVWASWATWVGLSVFSILKLCRYHQLENIRVSMYRERQKLISERAMTSTMESDGRFPDSAGDREAGTGSSYGVQNVI</sequence>
<evidence type="ECO:0000256" key="1">
    <source>
        <dbReference type="ARBA" id="ARBA00004141"/>
    </source>
</evidence>
<dbReference type="PANTHER" id="PTHR31872">
    <property type="entry name" value="TRANSMEMBRANE PROTEIN 179"/>
    <property type="match status" value="1"/>
</dbReference>
<feature type="transmembrane region" description="Helical" evidence="7">
    <location>
        <begin position="168"/>
        <end position="189"/>
    </location>
</feature>